<evidence type="ECO:0000256" key="5">
    <source>
        <dbReference type="ARBA" id="ARBA00023235"/>
    </source>
</evidence>
<evidence type="ECO:0000259" key="7">
    <source>
        <dbReference type="Pfam" id="PF01642"/>
    </source>
</evidence>
<dbReference type="AlphaFoldDB" id="A0A2S6N6F8"/>
<name>A0A2S6N6F8_9HYPH</name>
<dbReference type="OrthoDB" id="9762378at2"/>
<accession>A0A2S6N6F8</accession>
<organism evidence="8 9">
    <name type="scientific">Rhodoblastus sphagnicola</name>
    <dbReference type="NCBI Taxonomy" id="333368"/>
    <lineage>
        <taxon>Bacteria</taxon>
        <taxon>Pseudomonadati</taxon>
        <taxon>Pseudomonadota</taxon>
        <taxon>Alphaproteobacteria</taxon>
        <taxon>Hyphomicrobiales</taxon>
        <taxon>Rhodoblastaceae</taxon>
        <taxon>Rhodoblastus</taxon>
    </lineage>
</organism>
<evidence type="ECO:0000313" key="8">
    <source>
        <dbReference type="EMBL" id="PPQ30194.1"/>
    </source>
</evidence>
<dbReference type="Proteomes" id="UP000239089">
    <property type="component" value="Unassembled WGS sequence"/>
</dbReference>
<dbReference type="RefSeq" id="WP_104508243.1">
    <property type="nucleotide sequence ID" value="NZ_JACIGC010000004.1"/>
</dbReference>
<dbReference type="InterPro" id="IPR058549">
    <property type="entry name" value="MeMalonylCoA_mutase_a/b_site"/>
</dbReference>
<protein>
    <recommendedName>
        <fullName evidence="3">methylmalonyl-CoA mutase</fullName>
        <ecNumber evidence="3">5.4.99.2</ecNumber>
    </recommendedName>
</protein>
<dbReference type="PANTHER" id="PTHR48101:SF4">
    <property type="entry name" value="METHYLMALONYL-COA MUTASE, MITOCHONDRIAL"/>
    <property type="match status" value="1"/>
</dbReference>
<dbReference type="GO" id="GO:0005737">
    <property type="term" value="C:cytoplasm"/>
    <property type="evidence" value="ECO:0007669"/>
    <property type="project" value="TreeGrafter"/>
</dbReference>
<dbReference type="InterPro" id="IPR006099">
    <property type="entry name" value="MeMalonylCoA_mutase_a/b_cat"/>
</dbReference>
<dbReference type="GO" id="GO:0019678">
    <property type="term" value="P:propionate metabolic process, methylmalonyl pathway"/>
    <property type="evidence" value="ECO:0007669"/>
    <property type="project" value="TreeGrafter"/>
</dbReference>
<sequence>MAATETATPFADVFAPATEEQWRQKAELALKGAPFSRLISKTYDGFDIQPLYARASGKPRAFRGAGDWAVTARVDHPDGAQANKLALADLENGANGLHVVFAGSAGACGFGLKDAAALAPALENAHLDAGLRVIFDLPGEADAIVTAIEALVAARGYDVAKLDLSLGLDPLGAAALSGATLDWTTAGAALAAKAKILADKGFAGIVAADGRIVHAAGGSPAQELAFTLAAGVDYLRALEAGGLPLETAREKIDFRLAADADEFLTLAKFRALRRLWASIEQACGLTPRPIRVHGETAWRMMTRRDPWVNLLRATVAVFSAGLGGADSISVLPFTQALGLPDALARRIARNTQLVLLEESNLGKVADPAAGSGGVEALTDALVERAYALFQDIEKAGGLAKALASGLIASEIAKVAAERAKAVARRKEPLTGASEFPNIHEKPVTVLIPAPALAANANGLAPRRVAEPFEALRDRAEAAGAHPKIFLANLGPIAAFTARATFAKNFFEAGGIEALSNDGFGDATALAAGFKASGAKLAVLCSSDALYGESGVAAAKALKEAGATVYFAGRPGELEAGLREAGVADFVYVGSDLLTQLTAALAAA</sequence>
<dbReference type="Gene3D" id="3.40.50.280">
    <property type="entry name" value="Cobalamin-binding domain"/>
    <property type="match status" value="1"/>
</dbReference>
<dbReference type="GO" id="GO:0046872">
    <property type="term" value="F:metal ion binding"/>
    <property type="evidence" value="ECO:0007669"/>
    <property type="project" value="InterPro"/>
</dbReference>
<dbReference type="GO" id="GO:0004494">
    <property type="term" value="F:methylmalonyl-CoA mutase activity"/>
    <property type="evidence" value="ECO:0007669"/>
    <property type="project" value="UniProtKB-EC"/>
</dbReference>
<keyword evidence="9" id="KW-1185">Reference proteome</keyword>
<evidence type="ECO:0000256" key="2">
    <source>
        <dbReference type="ARBA" id="ARBA00008465"/>
    </source>
</evidence>
<comment type="caution">
    <text evidence="8">The sequence shown here is derived from an EMBL/GenBank/DDBJ whole genome shotgun (WGS) entry which is preliminary data.</text>
</comment>
<evidence type="ECO:0000256" key="3">
    <source>
        <dbReference type="ARBA" id="ARBA00012398"/>
    </source>
</evidence>
<proteinExistence type="inferred from homology"/>
<dbReference type="PANTHER" id="PTHR48101">
    <property type="entry name" value="METHYLMALONYL-COA MUTASE, MITOCHONDRIAL-RELATED"/>
    <property type="match status" value="1"/>
</dbReference>
<dbReference type="InterPro" id="IPR036724">
    <property type="entry name" value="Cobalamin-bd_sf"/>
</dbReference>
<dbReference type="GO" id="GO:0031419">
    <property type="term" value="F:cobalamin binding"/>
    <property type="evidence" value="ECO:0007669"/>
    <property type="project" value="UniProtKB-KW"/>
</dbReference>
<gene>
    <name evidence="8" type="ORF">CCR94_12765</name>
</gene>
<feature type="domain" description="Methylmalonyl-CoA mutase alpha/beta chain catalytic" evidence="7">
    <location>
        <begin position="100"/>
        <end position="446"/>
    </location>
</feature>
<dbReference type="Gene3D" id="3.20.20.240">
    <property type="entry name" value="Methylmalonyl-CoA mutase"/>
    <property type="match status" value="1"/>
</dbReference>
<evidence type="ECO:0000256" key="1">
    <source>
        <dbReference type="ARBA" id="ARBA00001922"/>
    </source>
</evidence>
<comment type="similarity">
    <text evidence="2">Belongs to the methylmalonyl-CoA mutase family.</text>
</comment>
<dbReference type="EC" id="5.4.99.2" evidence="3"/>
<dbReference type="Pfam" id="PF01642">
    <property type="entry name" value="MM_CoA_mutase"/>
    <property type="match status" value="1"/>
</dbReference>
<reference evidence="8 9" key="1">
    <citation type="journal article" date="2018" name="Arch. Microbiol.">
        <title>New insights into the metabolic potential of the phototrophic purple bacterium Rhodopila globiformis DSM 161(T) from its draft genome sequence and evidence for a vanadium-dependent nitrogenase.</title>
        <authorList>
            <person name="Imhoff J.F."/>
            <person name="Rahn T."/>
            <person name="Kunzel S."/>
            <person name="Neulinger S.C."/>
        </authorList>
    </citation>
    <scope>NUCLEOTIDE SEQUENCE [LARGE SCALE GENOMIC DNA]</scope>
    <source>
        <strain evidence="8 9">DSM 16996</strain>
    </source>
</reference>
<dbReference type="SUPFAM" id="SSF51703">
    <property type="entry name" value="Cobalamin (vitamin B12)-dependent enzymes"/>
    <property type="match status" value="1"/>
</dbReference>
<evidence type="ECO:0000313" key="9">
    <source>
        <dbReference type="Proteomes" id="UP000239089"/>
    </source>
</evidence>
<dbReference type="InterPro" id="IPR016176">
    <property type="entry name" value="Cbl-dep_enz_cat"/>
</dbReference>
<comment type="cofactor">
    <cofactor evidence="1">
        <name>adenosylcob(III)alamin</name>
        <dbReference type="ChEBI" id="CHEBI:18408"/>
    </cofactor>
</comment>
<keyword evidence="5" id="KW-0413">Isomerase</keyword>
<dbReference type="SUPFAM" id="SSF52242">
    <property type="entry name" value="Cobalamin (vitamin B12)-binding domain"/>
    <property type="match status" value="1"/>
</dbReference>
<keyword evidence="4" id="KW-0846">Cobalamin</keyword>
<dbReference type="EMBL" id="NHSJ01000082">
    <property type="protein sequence ID" value="PPQ30194.1"/>
    <property type="molecule type" value="Genomic_DNA"/>
</dbReference>
<keyword evidence="6" id="KW-0170">Cobalt</keyword>
<dbReference type="PROSITE" id="PS00544">
    <property type="entry name" value="METMALONYL_COA_MUTASE"/>
    <property type="match status" value="1"/>
</dbReference>
<evidence type="ECO:0000256" key="6">
    <source>
        <dbReference type="ARBA" id="ARBA00023285"/>
    </source>
</evidence>
<dbReference type="CDD" id="cd03677">
    <property type="entry name" value="MM_CoA_mutase_beta"/>
    <property type="match status" value="1"/>
</dbReference>
<evidence type="ECO:0000256" key="4">
    <source>
        <dbReference type="ARBA" id="ARBA00022628"/>
    </source>
</evidence>